<reference evidence="1 2" key="1">
    <citation type="journal article" date="2013" name="BMC Genomics">
        <title>Reconstruction of the lipid metabolism for the microalga Monoraphidium neglectum from its genome sequence reveals characteristics suitable for biofuel production.</title>
        <authorList>
            <person name="Bogen C."/>
            <person name="Al-Dilaimi A."/>
            <person name="Albersmeier A."/>
            <person name="Wichmann J."/>
            <person name="Grundmann M."/>
            <person name="Rupp O."/>
            <person name="Lauersen K.J."/>
            <person name="Blifernez-Klassen O."/>
            <person name="Kalinowski J."/>
            <person name="Goesmann A."/>
            <person name="Mussgnug J.H."/>
            <person name="Kruse O."/>
        </authorList>
    </citation>
    <scope>NUCLEOTIDE SEQUENCE [LARGE SCALE GENOMIC DNA]</scope>
    <source>
        <strain evidence="1 2">SAG 48.87</strain>
    </source>
</reference>
<dbReference type="Proteomes" id="UP000054498">
    <property type="component" value="Unassembled WGS sequence"/>
</dbReference>
<protein>
    <submittedName>
        <fullName evidence="1">Uncharacterized protein</fullName>
    </submittedName>
</protein>
<gene>
    <name evidence="1" type="ORF">MNEG_12564</name>
</gene>
<evidence type="ECO:0000313" key="2">
    <source>
        <dbReference type="Proteomes" id="UP000054498"/>
    </source>
</evidence>
<dbReference type="SUPFAM" id="SSF54427">
    <property type="entry name" value="NTF2-like"/>
    <property type="match status" value="1"/>
</dbReference>
<keyword evidence="2" id="KW-1185">Reference proteome</keyword>
<dbReference type="InterPro" id="IPR032710">
    <property type="entry name" value="NTF2-like_dom_sf"/>
</dbReference>
<dbReference type="KEGG" id="mng:MNEG_12564"/>
<dbReference type="AlphaFoldDB" id="A0A0D2LUW3"/>
<dbReference type="RefSeq" id="XP_013894419.1">
    <property type="nucleotide sequence ID" value="XM_014038965.1"/>
</dbReference>
<dbReference type="Gene3D" id="3.10.450.50">
    <property type="match status" value="1"/>
</dbReference>
<name>A0A0D2LUW3_9CHLO</name>
<proteinExistence type="predicted"/>
<evidence type="ECO:0000313" key="1">
    <source>
        <dbReference type="EMBL" id="KIY95399.1"/>
    </source>
</evidence>
<organism evidence="1 2">
    <name type="scientific">Monoraphidium neglectum</name>
    <dbReference type="NCBI Taxonomy" id="145388"/>
    <lineage>
        <taxon>Eukaryota</taxon>
        <taxon>Viridiplantae</taxon>
        <taxon>Chlorophyta</taxon>
        <taxon>core chlorophytes</taxon>
        <taxon>Chlorophyceae</taxon>
        <taxon>CS clade</taxon>
        <taxon>Sphaeropleales</taxon>
        <taxon>Selenastraceae</taxon>
        <taxon>Monoraphidium</taxon>
    </lineage>
</organism>
<sequence>MAAAVPRGDVTQPEVIKEILEALCRPPKDRLRAALDSHFSENATLKSALFQVQGREKLYQLFRAWQAAFDDRVQVLDVAVHGSKALARVRHNLQPRILNAPLPGVGGLPGWAKRAATFPLIVAAEFTFEVRGRADYV</sequence>
<dbReference type="OrthoDB" id="10413515at2759"/>
<dbReference type="EMBL" id="KK103527">
    <property type="protein sequence ID" value="KIY95399.1"/>
    <property type="molecule type" value="Genomic_DNA"/>
</dbReference>
<dbReference type="GeneID" id="25729939"/>
<accession>A0A0D2LUW3</accession>